<reference evidence="1" key="3">
    <citation type="submission" date="2025-09" db="UniProtKB">
        <authorList>
            <consortium name="Ensembl"/>
        </authorList>
    </citation>
    <scope>IDENTIFICATION</scope>
</reference>
<evidence type="ECO:0000313" key="1">
    <source>
        <dbReference type="Ensembl" id="ENSGAGP00000001227.1"/>
    </source>
</evidence>
<protein>
    <submittedName>
        <fullName evidence="1">Uncharacterized protein</fullName>
    </submittedName>
</protein>
<dbReference type="Ensembl" id="ENSGAGT00000001379.1">
    <property type="protein sequence ID" value="ENSGAGP00000001227.1"/>
    <property type="gene ID" value="ENSGAGG00000000986.1"/>
</dbReference>
<organism evidence="1 2">
    <name type="scientific">Gopherus agassizii</name>
    <name type="common">Agassiz's desert tortoise</name>
    <dbReference type="NCBI Taxonomy" id="38772"/>
    <lineage>
        <taxon>Eukaryota</taxon>
        <taxon>Metazoa</taxon>
        <taxon>Chordata</taxon>
        <taxon>Craniata</taxon>
        <taxon>Vertebrata</taxon>
        <taxon>Euteleostomi</taxon>
        <taxon>Archelosauria</taxon>
        <taxon>Testudinata</taxon>
        <taxon>Testudines</taxon>
        <taxon>Cryptodira</taxon>
        <taxon>Durocryptodira</taxon>
        <taxon>Testudinoidea</taxon>
        <taxon>Testudinidae</taxon>
        <taxon>Gopherus</taxon>
    </lineage>
</organism>
<reference evidence="2" key="1">
    <citation type="journal article" date="2017" name="PLoS ONE">
        <title>The Agassiz's desert tortoise genome provides a resource for the conservation of a threatened species.</title>
        <authorList>
            <person name="Tollis M."/>
            <person name="DeNardo D.F."/>
            <person name="Cornelius J.A."/>
            <person name="Dolby G.A."/>
            <person name="Edwards T."/>
            <person name="Henen B.T."/>
            <person name="Karl A.E."/>
            <person name="Murphy R.W."/>
            <person name="Kusumi K."/>
        </authorList>
    </citation>
    <scope>NUCLEOTIDE SEQUENCE [LARGE SCALE GENOMIC DNA]</scope>
</reference>
<evidence type="ECO:0000313" key="2">
    <source>
        <dbReference type="Proteomes" id="UP000291020"/>
    </source>
</evidence>
<sequence>SRSKRCCLIPANLSLTHPLTRGSPMCNPPHSASRDRSWDVWGLLAVVAWGKITILFCEVGHSDGSGSSERLHVHQGWGWRAVLCEALQS</sequence>
<accession>A0A452GI23</accession>
<reference evidence="1" key="2">
    <citation type="submission" date="2025-08" db="UniProtKB">
        <authorList>
            <consortium name="Ensembl"/>
        </authorList>
    </citation>
    <scope>IDENTIFICATION</scope>
</reference>
<proteinExistence type="predicted"/>
<keyword evidence="2" id="KW-1185">Reference proteome</keyword>
<dbReference type="AlphaFoldDB" id="A0A452GI23"/>
<name>A0A452GI23_9SAUR</name>
<dbReference type="Proteomes" id="UP000291020">
    <property type="component" value="Unassembled WGS sequence"/>
</dbReference>